<accession>A0AC35TJC2</accession>
<dbReference type="WBParaSite" id="RSKR_0000122850.1">
    <property type="protein sequence ID" value="RSKR_0000122850.1"/>
    <property type="gene ID" value="RSKR_0000122850"/>
</dbReference>
<dbReference type="Proteomes" id="UP000095286">
    <property type="component" value="Unplaced"/>
</dbReference>
<protein>
    <submittedName>
        <fullName evidence="2">DUF3068 domain-containing protein</fullName>
    </submittedName>
</protein>
<organism evidence="1 2">
    <name type="scientific">Rhabditophanes sp. KR3021</name>
    <dbReference type="NCBI Taxonomy" id="114890"/>
    <lineage>
        <taxon>Eukaryota</taxon>
        <taxon>Metazoa</taxon>
        <taxon>Ecdysozoa</taxon>
        <taxon>Nematoda</taxon>
        <taxon>Chromadorea</taxon>
        <taxon>Rhabditida</taxon>
        <taxon>Tylenchina</taxon>
        <taxon>Panagrolaimomorpha</taxon>
        <taxon>Strongyloidoidea</taxon>
        <taxon>Alloionematidae</taxon>
        <taxon>Rhabditophanes</taxon>
    </lineage>
</organism>
<proteinExistence type="predicted"/>
<name>A0AC35TJC2_9BILA</name>
<reference evidence="2" key="1">
    <citation type="submission" date="2016-11" db="UniProtKB">
        <authorList>
            <consortium name="WormBaseParasite"/>
        </authorList>
    </citation>
    <scope>IDENTIFICATION</scope>
    <source>
        <strain evidence="2">KR3021</strain>
    </source>
</reference>
<sequence length="83" mass="9930">ISTTQHVFKRQAFVYDPELNKYAQINAKTVYSHGTAAIYDPEDYPKWYSRQMFKWNTNQVHSPYHLQDSRYETYQQAKYAGSK</sequence>
<evidence type="ECO:0000313" key="2">
    <source>
        <dbReference type="WBParaSite" id="RSKR_0000122850.1"/>
    </source>
</evidence>
<evidence type="ECO:0000313" key="1">
    <source>
        <dbReference type="Proteomes" id="UP000095286"/>
    </source>
</evidence>